<gene>
    <name evidence="8" type="ORF">U1T56_02075</name>
</gene>
<dbReference type="PANTHER" id="PTHR32322:SF2">
    <property type="entry name" value="EAMA DOMAIN-CONTAINING PROTEIN"/>
    <property type="match status" value="1"/>
</dbReference>
<reference evidence="8 9" key="1">
    <citation type="submission" date="2024-01" db="EMBL/GenBank/DDBJ databases">
        <title>Multi-omics insights into the function and evolution of sodium benzoate biodegradation pathways in Benzoatithermus flavus gen. nov., sp. nov. from hot spring.</title>
        <authorList>
            <person name="Hu C.-J."/>
            <person name="Li W.-J."/>
        </authorList>
    </citation>
    <scope>NUCLEOTIDE SEQUENCE [LARGE SCALE GENOMIC DNA]</scope>
    <source>
        <strain evidence="8 9">SYSU G07066</strain>
    </source>
</reference>
<comment type="subcellular location">
    <subcellularLocation>
        <location evidence="1">Membrane</location>
        <topology evidence="1">Multi-pass membrane protein</topology>
    </subcellularLocation>
</comment>
<name>A0ABU8XL59_9PROT</name>
<evidence type="ECO:0000256" key="2">
    <source>
        <dbReference type="ARBA" id="ARBA00007362"/>
    </source>
</evidence>
<dbReference type="Pfam" id="PF00892">
    <property type="entry name" value="EamA"/>
    <property type="match status" value="2"/>
</dbReference>
<feature type="transmembrane region" description="Helical" evidence="6">
    <location>
        <begin position="29"/>
        <end position="49"/>
    </location>
</feature>
<feature type="transmembrane region" description="Helical" evidence="6">
    <location>
        <begin position="89"/>
        <end position="111"/>
    </location>
</feature>
<feature type="transmembrane region" description="Helical" evidence="6">
    <location>
        <begin position="238"/>
        <end position="257"/>
    </location>
</feature>
<feature type="transmembrane region" description="Helical" evidence="6">
    <location>
        <begin position="263"/>
        <end position="280"/>
    </location>
</feature>
<dbReference type="InterPro" id="IPR000620">
    <property type="entry name" value="EamA_dom"/>
</dbReference>
<feature type="transmembrane region" description="Helical" evidence="6">
    <location>
        <begin position="140"/>
        <end position="164"/>
    </location>
</feature>
<evidence type="ECO:0000259" key="7">
    <source>
        <dbReference type="Pfam" id="PF00892"/>
    </source>
</evidence>
<evidence type="ECO:0000256" key="1">
    <source>
        <dbReference type="ARBA" id="ARBA00004141"/>
    </source>
</evidence>
<proteinExistence type="inferred from homology"/>
<dbReference type="EMBL" id="JBBLZC010000001">
    <property type="protein sequence ID" value="MEK0081923.1"/>
    <property type="molecule type" value="Genomic_DNA"/>
</dbReference>
<organism evidence="8 9">
    <name type="scientific">Benzoatithermus flavus</name>
    <dbReference type="NCBI Taxonomy" id="3108223"/>
    <lineage>
        <taxon>Bacteria</taxon>
        <taxon>Pseudomonadati</taxon>
        <taxon>Pseudomonadota</taxon>
        <taxon>Alphaproteobacteria</taxon>
        <taxon>Geminicoccales</taxon>
        <taxon>Geminicoccaceae</taxon>
        <taxon>Benzoatithermus</taxon>
    </lineage>
</organism>
<feature type="transmembrane region" description="Helical" evidence="6">
    <location>
        <begin position="205"/>
        <end position="226"/>
    </location>
</feature>
<feature type="domain" description="EamA" evidence="7">
    <location>
        <begin position="10"/>
        <end position="134"/>
    </location>
</feature>
<keyword evidence="9" id="KW-1185">Reference proteome</keyword>
<feature type="transmembrane region" description="Helical" evidence="6">
    <location>
        <begin position="118"/>
        <end position="134"/>
    </location>
</feature>
<feature type="transmembrane region" description="Helical" evidence="6">
    <location>
        <begin position="61"/>
        <end position="83"/>
    </location>
</feature>
<feature type="domain" description="EamA" evidence="7">
    <location>
        <begin position="146"/>
        <end position="280"/>
    </location>
</feature>
<evidence type="ECO:0000256" key="6">
    <source>
        <dbReference type="SAM" id="Phobius"/>
    </source>
</evidence>
<evidence type="ECO:0000256" key="3">
    <source>
        <dbReference type="ARBA" id="ARBA00022692"/>
    </source>
</evidence>
<comment type="similarity">
    <text evidence="2">Belongs to the EamA transporter family.</text>
</comment>
<dbReference type="Proteomes" id="UP001375743">
    <property type="component" value="Unassembled WGS sequence"/>
</dbReference>
<keyword evidence="3 6" id="KW-0812">Transmembrane</keyword>
<accession>A0ABU8XL59</accession>
<dbReference type="SUPFAM" id="SSF103481">
    <property type="entry name" value="Multidrug resistance efflux transporter EmrE"/>
    <property type="match status" value="2"/>
</dbReference>
<dbReference type="PANTHER" id="PTHR32322">
    <property type="entry name" value="INNER MEMBRANE TRANSPORTER"/>
    <property type="match status" value="1"/>
</dbReference>
<sequence length="287" mass="30065">MAAAPWLFLTFWSSGFVAAKIGLRGAEPLTFLALRFALVTLVMAGIAGLRRSPWPRTRAELVPVVVTGLLMQAVYFGCTYLAFAAGVGAGALALIVGLQPLLTAVVAGPFLGERVRPIQWLGLVLGLVGVALVLEDKLALGASTATGVIWSFLGLFAITGGTLYQKRFAGAFDLWSGGAVQFAVATLVVAPVAAASETMRIAWSWPFASALAYLVLMNSIVAITLLTIMIRRGEASRVTSLFFLVPPGAAFVAWLVLAERLSLVQLAGMAVATGGVGLVMRRASTVK</sequence>
<evidence type="ECO:0000313" key="8">
    <source>
        <dbReference type="EMBL" id="MEK0081923.1"/>
    </source>
</evidence>
<keyword evidence="4 6" id="KW-1133">Transmembrane helix</keyword>
<evidence type="ECO:0000256" key="5">
    <source>
        <dbReference type="ARBA" id="ARBA00023136"/>
    </source>
</evidence>
<feature type="transmembrane region" description="Helical" evidence="6">
    <location>
        <begin position="171"/>
        <end position="193"/>
    </location>
</feature>
<dbReference type="InterPro" id="IPR050638">
    <property type="entry name" value="AA-Vitamin_Transporters"/>
</dbReference>
<evidence type="ECO:0000256" key="4">
    <source>
        <dbReference type="ARBA" id="ARBA00022989"/>
    </source>
</evidence>
<comment type="caution">
    <text evidence="8">The sequence shown here is derived from an EMBL/GenBank/DDBJ whole genome shotgun (WGS) entry which is preliminary data.</text>
</comment>
<keyword evidence="5 6" id="KW-0472">Membrane</keyword>
<protein>
    <submittedName>
        <fullName evidence="8">DMT family transporter</fullName>
    </submittedName>
</protein>
<dbReference type="InterPro" id="IPR037185">
    <property type="entry name" value="EmrE-like"/>
</dbReference>
<evidence type="ECO:0000313" key="9">
    <source>
        <dbReference type="Proteomes" id="UP001375743"/>
    </source>
</evidence>